<dbReference type="Pfam" id="PF25115">
    <property type="entry name" value="Agd3_CE"/>
    <property type="match status" value="2"/>
</dbReference>
<dbReference type="InterPro" id="IPR008929">
    <property type="entry name" value="Chondroitin_lyas"/>
</dbReference>
<dbReference type="EMBL" id="KQ241632">
    <property type="protein sequence ID" value="KNC86850.1"/>
    <property type="molecule type" value="Genomic_DNA"/>
</dbReference>
<dbReference type="InterPro" id="IPR008397">
    <property type="entry name" value="Alginate_lyase_dom"/>
</dbReference>
<dbReference type="eggNOG" id="ENOG502QR2R">
    <property type="taxonomic scope" value="Eukaryota"/>
</dbReference>
<evidence type="ECO:0000259" key="4">
    <source>
        <dbReference type="Pfam" id="PF05426"/>
    </source>
</evidence>
<dbReference type="Proteomes" id="UP000054560">
    <property type="component" value="Unassembled WGS sequence"/>
</dbReference>
<feature type="signal peptide" evidence="3">
    <location>
        <begin position="1"/>
        <end position="22"/>
    </location>
</feature>
<dbReference type="AlphaFoldDB" id="A0A0L0GCV7"/>
<evidence type="ECO:0000259" key="5">
    <source>
        <dbReference type="Pfam" id="PF25115"/>
    </source>
</evidence>
<proteinExistence type="predicted"/>
<evidence type="ECO:0000256" key="1">
    <source>
        <dbReference type="ARBA" id="ARBA00022729"/>
    </source>
</evidence>
<name>A0A0L0GCV7_9EUKA</name>
<dbReference type="RefSeq" id="XP_014160752.1">
    <property type="nucleotide sequence ID" value="XM_014305277.1"/>
</dbReference>
<dbReference type="GO" id="GO:0016829">
    <property type="term" value="F:lyase activity"/>
    <property type="evidence" value="ECO:0007669"/>
    <property type="project" value="UniProtKB-KW"/>
</dbReference>
<dbReference type="GeneID" id="25901500"/>
<keyword evidence="2" id="KW-0456">Lyase</keyword>
<evidence type="ECO:0000313" key="7">
    <source>
        <dbReference type="Proteomes" id="UP000054560"/>
    </source>
</evidence>
<organism evidence="6 7">
    <name type="scientific">Sphaeroforma arctica JP610</name>
    <dbReference type="NCBI Taxonomy" id="667725"/>
    <lineage>
        <taxon>Eukaryota</taxon>
        <taxon>Ichthyosporea</taxon>
        <taxon>Ichthyophonida</taxon>
        <taxon>Sphaeroforma</taxon>
    </lineage>
</organism>
<dbReference type="PROSITE" id="PS51257">
    <property type="entry name" value="PROKAR_LIPOPROTEIN"/>
    <property type="match status" value="1"/>
</dbReference>
<accession>A0A0L0GCV7</accession>
<reference evidence="6 7" key="1">
    <citation type="submission" date="2011-02" db="EMBL/GenBank/DDBJ databases">
        <title>The Genome Sequence of Sphaeroforma arctica JP610.</title>
        <authorList>
            <consortium name="The Broad Institute Genome Sequencing Platform"/>
            <person name="Russ C."/>
            <person name="Cuomo C."/>
            <person name="Young S.K."/>
            <person name="Zeng Q."/>
            <person name="Gargeya S."/>
            <person name="Alvarado L."/>
            <person name="Berlin A."/>
            <person name="Chapman S.B."/>
            <person name="Chen Z."/>
            <person name="Freedman E."/>
            <person name="Gellesch M."/>
            <person name="Goldberg J."/>
            <person name="Griggs A."/>
            <person name="Gujja S."/>
            <person name="Heilman E."/>
            <person name="Heiman D."/>
            <person name="Howarth C."/>
            <person name="Mehta T."/>
            <person name="Neiman D."/>
            <person name="Pearson M."/>
            <person name="Roberts A."/>
            <person name="Saif S."/>
            <person name="Shea T."/>
            <person name="Shenoy N."/>
            <person name="Sisk P."/>
            <person name="Stolte C."/>
            <person name="Sykes S."/>
            <person name="White J."/>
            <person name="Yandava C."/>
            <person name="Burger G."/>
            <person name="Gray M.W."/>
            <person name="Holland P.W.H."/>
            <person name="King N."/>
            <person name="Lang F.B.F."/>
            <person name="Roger A.J."/>
            <person name="Ruiz-Trillo I."/>
            <person name="Haas B."/>
            <person name="Nusbaum C."/>
            <person name="Birren B."/>
        </authorList>
    </citation>
    <scope>NUCLEOTIDE SEQUENCE [LARGE SCALE GENOMIC DNA]</scope>
    <source>
        <strain evidence="6 7">JP610</strain>
    </source>
</reference>
<keyword evidence="7" id="KW-1185">Reference proteome</keyword>
<feature type="domain" description="Agd3 deacetylase" evidence="5">
    <location>
        <begin position="416"/>
        <end position="663"/>
    </location>
</feature>
<keyword evidence="1 3" id="KW-0732">Signal</keyword>
<dbReference type="InterPro" id="IPR056826">
    <property type="entry name" value="Agd3_CE"/>
</dbReference>
<dbReference type="SUPFAM" id="SSF48230">
    <property type="entry name" value="Chondroitin AC/alginate lyase"/>
    <property type="match status" value="1"/>
</dbReference>
<gene>
    <name evidence="6" type="ORF">SARC_00996</name>
</gene>
<dbReference type="OrthoDB" id="2113314at2759"/>
<evidence type="ECO:0000256" key="3">
    <source>
        <dbReference type="SAM" id="SignalP"/>
    </source>
</evidence>
<feature type="domain" description="Alginate lyase" evidence="4">
    <location>
        <begin position="795"/>
        <end position="1096"/>
    </location>
</feature>
<feature type="domain" description="Agd3 deacetylase" evidence="5">
    <location>
        <begin position="275"/>
        <end position="332"/>
    </location>
</feature>
<sequence>MIVRISLHAAVWCLSVFGACGAQKILNFEIGWKTLILSSNADLAQLPVGMAKAYGANYDLISVDAQGGLQIQLIDPVTLKPKYNSIVQTSATANGLGAKRAILDDYCAKYNVRRVMLNSGPIDVADAAIYGLSGRLSTSATTVQYLYDTAVQGVSNVVRSGVPIKVGMETEFASSTFWINPAYINTALNKDQHIQPLLNLNFVVTSSDAQYVTDPVGTITTALGGIIHRTPSTGVEVMYFFITANANGLHGPTLAHSWFPWVTKGLFMGQRRLVLDTQIDDFYLDSKLYNTGQRYRTTATDYAYHVTEQYKLNAASAPGSNFTIQMAFNGKGYDSLANIYVPDVNPQSVAQFDKFLWLTHTWNHIDMYCIQSTCAPKSTYIDPQLKACHDWRASACPYTEPVYPSTGYTPYEYQMYELTRNMRFASTVLKTSAHPKVWSPYSIVTPRISGLNYTESIRAMLAAGLRFAVGDNSRADLRPVNPWHPFVATAKVGATGNLLTDIQKANFETEMERLYGAKSMVVIPRFATEIYFDTATQQQLQSEFNSYYGPKCYGYDQSASATDGGYKCNVNSFKFPRDLTATEIIGMEGFRTARNLLNMRVDPYMFHQANLAVVDGVSLLSLWLRVVQKWLNLYVTFPIITYKMDDLALYFLRRKFRDECGLTASVKYAGGLPTSMSVTSQGRCTAVLTHTKTVDSELTAPRMVGTKYGEHDTNYYLPLVTPGKSTVVKLGVAGCSTCQLQPQRPKMYIWDWDDMDAIKKAYKDSATGPVFADTLSFLLRELVRWGVMDGKKFSVTQQTLLPGSGDRKDYFTIGYYAWPCQEALKLYGWGDAVGQCDPPPNNLCVADAHWGSVPYIVCDGIPNRAAFDGTSKDHMQQMTRSVTSLALLWFYSDDDKYAQIAADLLRYFFLEATTAMNPNLQWAQYRPGMPFVGFGIVEMGPWSEMLDAVAIIRTSNYWSEAEHRQLMDWMTNLLQWLETSDNGKLARYHQNNHATWFHNTAIGIAQHAKEYHSYAASFGLQLLAAVPAIIRSQIDNTGLLHEEVTRSKSIHYLCYTLTPFLRIRSMAEKSSNGNYFAGISDLLLQEAIKWTYPYMQRRVAYPYRDIDLESGYYSDVWHRCMEPVALTTRIYPSLKTNNDMGIRIQRDEAYCVNPRTFGHPTPTWDFNTLALFGDISCL</sequence>
<dbReference type="STRING" id="667725.A0A0L0GCV7"/>
<dbReference type="Pfam" id="PF05426">
    <property type="entry name" value="Alginate_lyase"/>
    <property type="match status" value="1"/>
</dbReference>
<feature type="chain" id="PRO_5005539270" evidence="3">
    <location>
        <begin position="23"/>
        <end position="1178"/>
    </location>
</feature>
<protein>
    <submittedName>
        <fullName evidence="6">Uncharacterized protein</fullName>
    </submittedName>
</protein>
<dbReference type="Gene3D" id="1.50.10.100">
    <property type="entry name" value="Chondroitin AC/alginate lyase"/>
    <property type="match status" value="1"/>
</dbReference>
<evidence type="ECO:0000313" key="6">
    <source>
        <dbReference type="EMBL" id="KNC86850.1"/>
    </source>
</evidence>
<evidence type="ECO:0000256" key="2">
    <source>
        <dbReference type="ARBA" id="ARBA00023239"/>
    </source>
</evidence>